<protein>
    <recommendedName>
        <fullName evidence="6">Mediator of RNA polymerase II transcription subunit 10</fullName>
    </recommendedName>
    <alternativeName>
        <fullName evidence="6">Mediator complex subunit 10</fullName>
    </alternativeName>
</protein>
<evidence type="ECO:0000256" key="3">
    <source>
        <dbReference type="ARBA" id="ARBA00023015"/>
    </source>
</evidence>
<dbReference type="GO" id="GO:0016592">
    <property type="term" value="C:mediator complex"/>
    <property type="evidence" value="ECO:0000318"/>
    <property type="project" value="GO_Central"/>
</dbReference>
<name>U7DWK7_POPTR</name>
<comment type="subunit">
    <text evidence="6">Component of the Mediator complex.</text>
</comment>
<keyword evidence="3 6" id="KW-0805">Transcription regulation</keyword>
<evidence type="ECO:0000256" key="6">
    <source>
        <dbReference type="RuleBase" id="RU364146"/>
    </source>
</evidence>
<comment type="function">
    <text evidence="6">Component of the Mediator complex, a coactivator involved in the regulated transcription of nearly all RNA polymerase II-dependent genes. Mediator functions as a bridge to convey information from gene-specific regulatory proteins to the basal RNA polymerase II transcription machinery. Mediator is recruited to promoters by direct interactions with regulatory proteins and serves as a scaffold for the assembly of a functional preinitiation complex with RNA polymerase II and the general transcription factors.</text>
</comment>
<evidence type="ECO:0000313" key="7">
    <source>
        <dbReference type="EMBL" id="PNS22785.1"/>
    </source>
</evidence>
<keyword evidence="5 6" id="KW-0539">Nucleus</keyword>
<dbReference type="GO" id="GO:0003712">
    <property type="term" value="F:transcription coregulator activity"/>
    <property type="evidence" value="ECO:0007669"/>
    <property type="project" value="InterPro"/>
</dbReference>
<sequence>MVKLSERCNIQQVYCFVLSLIDDGKNPDEFTRGVINSCITKNQVTKGKTDAFKSLCKHQLEELEQTFPDEVESYWEIRAMSAAVSYIYDFIEWISQQCKSLSMRYIMVGNNNP</sequence>
<dbReference type="Pfam" id="PF09748">
    <property type="entry name" value="Med10"/>
    <property type="match status" value="1"/>
</dbReference>
<keyword evidence="6" id="KW-0010">Activator</keyword>
<dbReference type="STRING" id="3694.U7DWK7"/>
<gene>
    <name evidence="6" type="primary">MED10</name>
    <name evidence="7" type="ORF">POPTR_T115800</name>
</gene>
<reference evidence="7" key="2">
    <citation type="submission" date="2017-07" db="EMBL/GenBank/DDBJ databases">
        <title>WGS assembly of Populus trichocarpa.</title>
        <authorList>
            <person name="Tuskan G."/>
            <person name="Difazio S."/>
            <person name="Jansson S."/>
            <person name="Bohlmann J."/>
            <person name="Grigoriev I."/>
            <person name="Hellsten U."/>
            <person name="Putnam N."/>
            <person name="Ralph S."/>
            <person name="Rombauts S."/>
            <person name="Salamov A."/>
            <person name="Schein J."/>
            <person name="Sterck L."/>
            <person name="Aerts A."/>
            <person name="Bhalerao R."/>
            <person name="Bhalerao R."/>
            <person name="Blaudez D."/>
            <person name="Boerjan W."/>
            <person name="Brun A."/>
            <person name="Brunner A."/>
            <person name="Busov V."/>
            <person name="Campbell M."/>
            <person name="Carlson J."/>
            <person name="Chalot M."/>
            <person name="Chapman J."/>
            <person name="Chen G."/>
            <person name="Cooper D."/>
            <person name="Coutinho P."/>
            <person name="Couturier J."/>
            <person name="Covert S."/>
            <person name="Cronk Q."/>
            <person name="Cunningham R."/>
            <person name="Davis J."/>
            <person name="Degroeve S."/>
            <person name="Dejardin A."/>
            <person name="Depamphilis C."/>
            <person name="Detter J."/>
            <person name="Dirks B."/>
            <person name="Dubchak I."/>
            <person name="Duplessis S."/>
            <person name="Ehlting J."/>
            <person name="Ellis B."/>
            <person name="Gendler K."/>
            <person name="Goodstein D."/>
            <person name="Gribskov M."/>
            <person name="Grimwood J."/>
            <person name="Groover A."/>
            <person name="Gunter L."/>
            <person name="Hamberger B."/>
            <person name="Heinze B."/>
            <person name="Helariutta Y."/>
            <person name="Henrissat B."/>
            <person name="Holligan D."/>
            <person name="Holt R."/>
            <person name="Huang W."/>
            <person name="Islam-Faridi N."/>
            <person name="Jones S."/>
            <person name="Jones-Rhoades M."/>
            <person name="Jorgensen R."/>
            <person name="Joshi C."/>
            <person name="Kangasjarvi J."/>
            <person name="Karlsson J."/>
            <person name="Kelleher C."/>
            <person name="Kirkpatrick R."/>
            <person name="Kirst M."/>
            <person name="Kohler A."/>
            <person name="Kalluri U."/>
            <person name="Larimer F."/>
            <person name="Leebens-Mack J."/>
            <person name="Leple J."/>
            <person name="Locascio P."/>
            <person name="Lou Y."/>
            <person name="Lucas S."/>
            <person name="Martin F."/>
            <person name="Montanini B."/>
            <person name="Napoli C."/>
            <person name="Nelson D."/>
            <person name="Nelson C."/>
            <person name="Nieminen K."/>
            <person name="Nilsson O."/>
            <person name="Pereda V."/>
            <person name="Peter G."/>
            <person name="Philippe R."/>
            <person name="Pilate G."/>
            <person name="Poliakov A."/>
            <person name="Razumovskaya J."/>
            <person name="Richardson P."/>
            <person name="Rinaldi C."/>
            <person name="Ritland K."/>
            <person name="Rouze P."/>
            <person name="Ryaboy D."/>
            <person name="Schmutz J."/>
            <person name="Schrader J."/>
            <person name="Segerman B."/>
            <person name="Shin H."/>
            <person name="Siddiqui A."/>
            <person name="Sterky F."/>
            <person name="Terry A."/>
            <person name="Tsai C."/>
            <person name="Uberbacher E."/>
            <person name="Unneberg P."/>
            <person name="Vahala J."/>
            <person name="Wall K."/>
            <person name="Wessler S."/>
            <person name="Yang G."/>
            <person name="Yin T."/>
            <person name="Douglas C."/>
            <person name="Marra M."/>
            <person name="Sandberg G."/>
            <person name="Van De Peer Y."/>
            <person name="Rokhsar D."/>
        </authorList>
    </citation>
    <scope>NUCLEOTIDE SEQUENCE</scope>
    <source>
        <strain evidence="7">Nisqually-1</strain>
    </source>
</reference>
<keyword evidence="4 6" id="KW-0804">Transcription</keyword>
<evidence type="ECO:0000256" key="2">
    <source>
        <dbReference type="ARBA" id="ARBA00005389"/>
    </source>
</evidence>
<evidence type="ECO:0000256" key="4">
    <source>
        <dbReference type="ARBA" id="ARBA00023163"/>
    </source>
</evidence>
<dbReference type="ExpressionAtlas" id="U7DWK7">
    <property type="expression patterns" value="baseline"/>
</dbReference>
<dbReference type="EMBL" id="KZ623443">
    <property type="protein sequence ID" value="PNS22785.1"/>
    <property type="molecule type" value="Genomic_DNA"/>
</dbReference>
<dbReference type="InParanoid" id="U7DWK7"/>
<dbReference type="PANTHER" id="PTHR13345:SF14">
    <property type="entry name" value="MEDIATOR OF RNA POLYMERASE II TRANSCRIPTION SUBUNIT 10A-RELATED"/>
    <property type="match status" value="1"/>
</dbReference>
<comment type="subcellular location">
    <subcellularLocation>
        <location evidence="1 6">Nucleus</location>
    </subcellularLocation>
</comment>
<comment type="similarity">
    <text evidence="2 6">Belongs to the Mediator complex subunit 10 family.</text>
</comment>
<dbReference type="GO" id="GO:0000785">
    <property type="term" value="C:chromatin"/>
    <property type="evidence" value="ECO:0000318"/>
    <property type="project" value="GO_Central"/>
</dbReference>
<accession>U7DWK7</accession>
<evidence type="ECO:0000256" key="5">
    <source>
        <dbReference type="ARBA" id="ARBA00023242"/>
    </source>
</evidence>
<proteinExistence type="inferred from homology"/>
<dbReference type="PANTHER" id="PTHR13345">
    <property type="entry name" value="MEDIATOR OF RNA POLYMERASE II TRANSCRIPTION SUBUNIT 10"/>
    <property type="match status" value="1"/>
</dbReference>
<dbReference type="InterPro" id="IPR019145">
    <property type="entry name" value="Mediator_Med10"/>
</dbReference>
<reference evidence="7" key="1">
    <citation type="journal article" date="2006" name="Science">
        <title>The genome of black cottonwood, Populus trichocarpa (Torr. &amp; Gray).</title>
        <authorList>
            <person name="Tuskan G.A."/>
            <person name="Difazio S."/>
            <person name="Jansson S."/>
            <person name="Bohlmann J."/>
            <person name="Grigoriev I."/>
            <person name="Hellsten U."/>
            <person name="Putnam N."/>
            <person name="Ralph S."/>
            <person name="Rombauts S."/>
            <person name="Salamov A."/>
            <person name="Schein J."/>
            <person name="Sterck L."/>
            <person name="Aerts A."/>
            <person name="Bhalerao R.R."/>
            <person name="Bhalerao R.P."/>
            <person name="Blaudez D."/>
            <person name="Boerjan W."/>
            <person name="Brun A."/>
            <person name="Brunner A."/>
            <person name="Busov V."/>
            <person name="Campbell M."/>
            <person name="Carlson J."/>
            <person name="Chalot M."/>
            <person name="Chapman J."/>
            <person name="Chen G.L."/>
            <person name="Cooper D."/>
            <person name="Coutinho P.M."/>
            <person name="Couturier J."/>
            <person name="Covert S."/>
            <person name="Cronk Q."/>
            <person name="Cunningham R."/>
            <person name="Davis J."/>
            <person name="Degroeve S."/>
            <person name="Dejardin A."/>
            <person name="Depamphilis C."/>
            <person name="Detter J."/>
            <person name="Dirks B."/>
            <person name="Dubchak I."/>
            <person name="Duplessis S."/>
            <person name="Ehlting J."/>
            <person name="Ellis B."/>
            <person name="Gendler K."/>
            <person name="Goodstein D."/>
            <person name="Gribskov M."/>
            <person name="Grimwood J."/>
            <person name="Groover A."/>
            <person name="Gunter L."/>
            <person name="Hamberger B."/>
            <person name="Heinze B."/>
            <person name="Helariutta Y."/>
            <person name="Henrissat B."/>
            <person name="Holligan D."/>
            <person name="Holt R."/>
            <person name="Huang W."/>
            <person name="Islam-Faridi N."/>
            <person name="Jones S."/>
            <person name="Jones-Rhoades M."/>
            <person name="Jorgensen R."/>
            <person name="Joshi C."/>
            <person name="Kangasjarvi J."/>
            <person name="Karlsson J."/>
            <person name="Kelleher C."/>
            <person name="Kirkpatrick R."/>
            <person name="Kirst M."/>
            <person name="Kohler A."/>
            <person name="Kalluri U."/>
            <person name="Larimer F."/>
            <person name="Leebens-Mack J."/>
            <person name="Leple J.C."/>
            <person name="Locascio P."/>
            <person name="Lou Y."/>
            <person name="Lucas S."/>
            <person name="Martin F."/>
            <person name="Montanini B."/>
            <person name="Napoli C."/>
            <person name="Nelson D.R."/>
            <person name="Nelson C."/>
            <person name="Nieminen K."/>
            <person name="Nilsson O."/>
            <person name="Pereda V."/>
            <person name="Peter G."/>
            <person name="Philippe R."/>
            <person name="Pilate G."/>
            <person name="Poliakov A."/>
            <person name="Razumovskaya J."/>
            <person name="Richardson P."/>
            <person name="Rinaldi C."/>
            <person name="Ritland K."/>
            <person name="Rouze P."/>
            <person name="Ryaboy D."/>
            <person name="Schmutz J."/>
            <person name="Schrader J."/>
            <person name="Segerman B."/>
            <person name="Shin H."/>
            <person name="Siddiqui A."/>
            <person name="Sterky F."/>
            <person name="Terry A."/>
            <person name="Tsai C.J."/>
            <person name="Uberbacher E."/>
            <person name="Unneberg P."/>
            <person name="Vahala J."/>
            <person name="Wall K."/>
            <person name="Wessler S."/>
            <person name="Yang G."/>
            <person name="Yin T."/>
            <person name="Douglas C."/>
            <person name="Marra M."/>
            <person name="Sandberg G."/>
            <person name="Van de Peer Y."/>
            <person name="Rokhsar D."/>
        </authorList>
    </citation>
    <scope>NUCLEOTIDE SEQUENCE [LARGE SCALE GENOMIC DNA]</scope>
    <source>
        <strain evidence="7">Nisqually-1</strain>
    </source>
</reference>
<dbReference type="AlphaFoldDB" id="U7DWK7"/>
<organism evidence="7">
    <name type="scientific">Populus trichocarpa</name>
    <name type="common">Western balsam poplar</name>
    <name type="synonym">Populus balsamifera subsp. trichocarpa</name>
    <dbReference type="NCBI Taxonomy" id="3694"/>
    <lineage>
        <taxon>Eukaryota</taxon>
        <taxon>Viridiplantae</taxon>
        <taxon>Streptophyta</taxon>
        <taxon>Embryophyta</taxon>
        <taxon>Tracheophyta</taxon>
        <taxon>Spermatophyta</taxon>
        <taxon>Magnoliopsida</taxon>
        <taxon>eudicotyledons</taxon>
        <taxon>Gunneridae</taxon>
        <taxon>Pentapetalae</taxon>
        <taxon>rosids</taxon>
        <taxon>fabids</taxon>
        <taxon>Malpighiales</taxon>
        <taxon>Salicaceae</taxon>
        <taxon>Saliceae</taxon>
        <taxon>Populus</taxon>
    </lineage>
</organism>
<dbReference type="GO" id="GO:0006357">
    <property type="term" value="P:regulation of transcription by RNA polymerase II"/>
    <property type="evidence" value="ECO:0007669"/>
    <property type="project" value="InterPro"/>
</dbReference>
<dbReference type="HOGENOM" id="CLU_2137812_0_0_1"/>
<dbReference type="eggNOG" id="KOG3046">
    <property type="taxonomic scope" value="Eukaryota"/>
</dbReference>
<evidence type="ECO:0000256" key="1">
    <source>
        <dbReference type="ARBA" id="ARBA00004123"/>
    </source>
</evidence>